<keyword evidence="14" id="KW-1185">Reference proteome</keyword>
<accession>A0A8S4A2P4</accession>
<organism evidence="13 14">
    <name type="scientific">Candidula unifasciata</name>
    <dbReference type="NCBI Taxonomy" id="100452"/>
    <lineage>
        <taxon>Eukaryota</taxon>
        <taxon>Metazoa</taxon>
        <taxon>Spiralia</taxon>
        <taxon>Lophotrochozoa</taxon>
        <taxon>Mollusca</taxon>
        <taxon>Gastropoda</taxon>
        <taxon>Heterobranchia</taxon>
        <taxon>Euthyneura</taxon>
        <taxon>Panpulmonata</taxon>
        <taxon>Eupulmonata</taxon>
        <taxon>Stylommatophora</taxon>
        <taxon>Helicina</taxon>
        <taxon>Helicoidea</taxon>
        <taxon>Geomitridae</taxon>
        <taxon>Candidula</taxon>
    </lineage>
</organism>
<name>A0A8S4A2P4_9EUPU</name>
<evidence type="ECO:0000313" key="14">
    <source>
        <dbReference type="Proteomes" id="UP000678393"/>
    </source>
</evidence>
<evidence type="ECO:0000256" key="3">
    <source>
        <dbReference type="ARBA" id="ARBA00022490"/>
    </source>
</evidence>
<dbReference type="Pfam" id="PF00063">
    <property type="entry name" value="Myosin_head"/>
    <property type="match status" value="1"/>
</dbReference>
<keyword evidence="4" id="KW-0677">Repeat</keyword>
<comment type="caution">
    <text evidence="11">Lacks conserved residue(s) required for the propagation of feature annotation.</text>
</comment>
<dbReference type="PROSITE" id="PS51456">
    <property type="entry name" value="MYOSIN_MOTOR"/>
    <property type="match status" value="1"/>
</dbReference>
<dbReference type="GO" id="GO:0030832">
    <property type="term" value="P:regulation of actin filament length"/>
    <property type="evidence" value="ECO:0007669"/>
    <property type="project" value="TreeGrafter"/>
</dbReference>
<dbReference type="GO" id="GO:0003779">
    <property type="term" value="F:actin binding"/>
    <property type="evidence" value="ECO:0007669"/>
    <property type="project" value="UniProtKB-KW"/>
</dbReference>
<comment type="caution">
    <text evidence="13">The sequence shown here is derived from an EMBL/GenBank/DDBJ whole genome shotgun (WGS) entry which is preliminary data.</text>
</comment>
<evidence type="ECO:0000256" key="7">
    <source>
        <dbReference type="ARBA" id="ARBA00023123"/>
    </source>
</evidence>
<dbReference type="Gene3D" id="3.40.850.10">
    <property type="entry name" value="Kinesin motor domain"/>
    <property type="match status" value="1"/>
</dbReference>
<evidence type="ECO:0000256" key="4">
    <source>
        <dbReference type="ARBA" id="ARBA00022737"/>
    </source>
</evidence>
<dbReference type="PANTHER" id="PTHR46256:SF3">
    <property type="entry name" value="MYOSIN MOTOR DOMAIN-CONTAINING PROTEIN"/>
    <property type="match status" value="1"/>
</dbReference>
<keyword evidence="5" id="KW-0547">Nucleotide-binding</keyword>
<dbReference type="GO" id="GO:0004674">
    <property type="term" value="F:protein serine/threonine kinase activity"/>
    <property type="evidence" value="ECO:0007669"/>
    <property type="project" value="TreeGrafter"/>
</dbReference>
<keyword evidence="6" id="KW-0067">ATP-binding</keyword>
<keyword evidence="8" id="KW-0505">Motor protein</keyword>
<evidence type="ECO:0000256" key="9">
    <source>
        <dbReference type="ARBA" id="ARBA00023212"/>
    </source>
</evidence>
<evidence type="ECO:0000256" key="10">
    <source>
        <dbReference type="ARBA" id="ARBA00023273"/>
    </source>
</evidence>
<keyword evidence="11" id="KW-0009">Actin-binding</keyword>
<comment type="similarity">
    <text evidence="11">Belongs to the TRAFAC class myosin-kinesin ATPase superfamily. Myosin family.</text>
</comment>
<dbReference type="InterPro" id="IPR052409">
    <property type="entry name" value="Myosin-III_kinase_activity"/>
</dbReference>
<dbReference type="Proteomes" id="UP000678393">
    <property type="component" value="Unassembled WGS sequence"/>
</dbReference>
<keyword evidence="7 11" id="KW-0518">Myosin</keyword>
<evidence type="ECO:0000256" key="8">
    <source>
        <dbReference type="ARBA" id="ARBA00023175"/>
    </source>
</evidence>
<evidence type="ECO:0000256" key="1">
    <source>
        <dbReference type="ARBA" id="ARBA00004245"/>
    </source>
</evidence>
<dbReference type="SUPFAM" id="SSF52540">
    <property type="entry name" value="P-loop containing nucleoside triphosphate hydrolases"/>
    <property type="match status" value="1"/>
</dbReference>
<keyword evidence="3" id="KW-0963">Cytoplasm</keyword>
<evidence type="ECO:0000256" key="5">
    <source>
        <dbReference type="ARBA" id="ARBA00022741"/>
    </source>
</evidence>
<protein>
    <recommendedName>
        <fullName evidence="12">Myosin motor domain-containing protein</fullName>
    </recommendedName>
</protein>
<feature type="domain" description="Myosin motor" evidence="12">
    <location>
        <begin position="1"/>
        <end position="69"/>
    </location>
</feature>
<evidence type="ECO:0000256" key="11">
    <source>
        <dbReference type="PROSITE-ProRule" id="PRU00782"/>
    </source>
</evidence>
<dbReference type="GO" id="GO:0016459">
    <property type="term" value="C:myosin complex"/>
    <property type="evidence" value="ECO:0007669"/>
    <property type="project" value="UniProtKB-KW"/>
</dbReference>
<feature type="region of interest" description="Actin-binding" evidence="11">
    <location>
        <begin position="3"/>
        <end position="25"/>
    </location>
</feature>
<feature type="non-terminal residue" evidence="13">
    <location>
        <position position="69"/>
    </location>
</feature>
<keyword evidence="9" id="KW-0206">Cytoskeleton</keyword>
<evidence type="ECO:0000256" key="2">
    <source>
        <dbReference type="ARBA" id="ARBA00004316"/>
    </source>
</evidence>
<dbReference type="AlphaFoldDB" id="A0A8S4A2P4"/>
<dbReference type="InterPro" id="IPR001609">
    <property type="entry name" value="Myosin_head_motor_dom-like"/>
</dbReference>
<dbReference type="GO" id="GO:0042995">
    <property type="term" value="C:cell projection"/>
    <property type="evidence" value="ECO:0007669"/>
    <property type="project" value="UniProtKB-SubCell"/>
</dbReference>
<dbReference type="GO" id="GO:0005524">
    <property type="term" value="F:ATP binding"/>
    <property type="evidence" value="ECO:0007669"/>
    <property type="project" value="UniProtKB-KW"/>
</dbReference>
<dbReference type="OrthoDB" id="312459at2759"/>
<dbReference type="GO" id="GO:0000146">
    <property type="term" value="F:microfilament motor activity"/>
    <property type="evidence" value="ECO:0007669"/>
    <property type="project" value="TreeGrafter"/>
</dbReference>
<evidence type="ECO:0000256" key="6">
    <source>
        <dbReference type="ARBA" id="ARBA00022840"/>
    </source>
</evidence>
<keyword evidence="10" id="KW-0966">Cell projection</keyword>
<dbReference type="PANTHER" id="PTHR46256">
    <property type="entry name" value="AGAP011099-PA"/>
    <property type="match status" value="1"/>
</dbReference>
<reference evidence="13" key="1">
    <citation type="submission" date="2021-04" db="EMBL/GenBank/DDBJ databases">
        <authorList>
            <consortium name="Molecular Ecology Group"/>
        </authorList>
    </citation>
    <scope>NUCLEOTIDE SEQUENCE</scope>
</reference>
<dbReference type="InterPro" id="IPR027417">
    <property type="entry name" value="P-loop_NTPase"/>
</dbReference>
<dbReference type="EMBL" id="CAJHNH020008481">
    <property type="protein sequence ID" value="CAG5136027.1"/>
    <property type="molecule type" value="Genomic_DNA"/>
</dbReference>
<evidence type="ECO:0000259" key="12">
    <source>
        <dbReference type="PROSITE" id="PS51456"/>
    </source>
</evidence>
<gene>
    <name evidence="13" type="ORF">CUNI_LOCUS21585</name>
</gene>
<comment type="subcellular location">
    <subcellularLocation>
        <location evidence="2">Cell projection</location>
    </subcellularLocation>
    <subcellularLocation>
        <location evidence="1">Cytoplasm</location>
        <location evidence="1">Cytoskeleton</location>
    </subcellularLocation>
</comment>
<sequence>NSLQELQRTMNEAYPYFVRCIKPNDKQMASKFQRDRVKSQLQYNGVEEVARIRTCGFLFRYPKEDFKKL</sequence>
<evidence type="ECO:0000313" key="13">
    <source>
        <dbReference type="EMBL" id="CAG5136027.1"/>
    </source>
</evidence>
<proteinExistence type="inferred from homology"/>
<feature type="non-terminal residue" evidence="13">
    <location>
        <position position="1"/>
    </location>
</feature>
<dbReference type="InterPro" id="IPR036961">
    <property type="entry name" value="Kinesin_motor_dom_sf"/>
</dbReference>